<evidence type="ECO:0000313" key="3">
    <source>
        <dbReference type="Proteomes" id="UP000033497"/>
    </source>
</evidence>
<organism evidence="2 3">
    <name type="scientific">Aequorivita vladivostokensis</name>
    <dbReference type="NCBI Taxonomy" id="171194"/>
    <lineage>
        <taxon>Bacteria</taxon>
        <taxon>Pseudomonadati</taxon>
        <taxon>Bacteroidota</taxon>
        <taxon>Flavobacteriia</taxon>
        <taxon>Flavobacteriales</taxon>
        <taxon>Flavobacteriaceae</taxon>
        <taxon>Aequorivita</taxon>
    </lineage>
</organism>
<keyword evidence="1" id="KW-1133">Transmembrane helix</keyword>
<keyword evidence="1" id="KW-0812">Transmembrane</keyword>
<feature type="transmembrane region" description="Helical" evidence="1">
    <location>
        <begin position="199"/>
        <end position="214"/>
    </location>
</feature>
<keyword evidence="1" id="KW-0472">Membrane</keyword>
<feature type="transmembrane region" description="Helical" evidence="1">
    <location>
        <begin position="354"/>
        <end position="371"/>
    </location>
</feature>
<feature type="transmembrane region" description="Helical" evidence="1">
    <location>
        <begin position="7"/>
        <end position="26"/>
    </location>
</feature>
<dbReference type="RefSeq" id="WP_045079839.1">
    <property type="nucleotide sequence ID" value="NZ_JSVU01000003.1"/>
</dbReference>
<proteinExistence type="predicted"/>
<feature type="transmembrane region" description="Helical" evidence="1">
    <location>
        <begin position="329"/>
        <end position="348"/>
    </location>
</feature>
<evidence type="ECO:0008006" key="4">
    <source>
        <dbReference type="Google" id="ProtNLM"/>
    </source>
</evidence>
<reference evidence="2 3" key="1">
    <citation type="submission" date="2014-10" db="EMBL/GenBank/DDBJ databases">
        <title>Genome sequencing of Vitellibacter vladivostokensis KMM 3516.</title>
        <authorList>
            <person name="Thevarajoo S."/>
            <person name="Selvaratnam C."/>
            <person name="Goh K.M."/>
            <person name="Chong C.S."/>
        </authorList>
    </citation>
    <scope>NUCLEOTIDE SEQUENCE [LARGE SCALE GENOMIC DNA]</scope>
    <source>
        <strain evidence="2 3">KMM 3516</strain>
    </source>
</reference>
<feature type="transmembrane region" description="Helical" evidence="1">
    <location>
        <begin position="293"/>
        <end position="317"/>
    </location>
</feature>
<feature type="transmembrane region" description="Helical" evidence="1">
    <location>
        <begin position="155"/>
        <end position="172"/>
    </location>
</feature>
<protein>
    <recommendedName>
        <fullName evidence="4">Polysaccharide polymerase</fullName>
    </recommendedName>
</protein>
<sequence>MTYNVSYFILIGAIILSALQYSSIGIGGNNYILFRTLIIALMGLLFLFNFRGIINSFVKNSFIKIHLGVTTLTTFCLILFWGMVGDVDFGIGRDLWISLTFLSIGYNFDFDEKKFLGLIYLFILSNTLAAFSLVAKFASGFVVEELYWDVPKNQIAPVFGIAFLLSLYFLFYKSRKVNWILLLLSALLLLSIIVLRGRAVILGCLICSFIFLFTRIRKNKYIILLPILLIPVIPYLYKLLIDSLFLNYDSTNINSLSSGRYNTYTEAFHFFVENPFFGQQGQTTLNGGIIHNYVLYALVSYGLMVSFFILILYFKYFKLVIKSMIKPKPLYYESGVFVFALFMLVSLFEYTFPFGPGSAVFFPFLLLGFYIKKNEYAK</sequence>
<gene>
    <name evidence="2" type="ORF">MB09_05215</name>
</gene>
<name>A0ABR5DJB7_9FLAO</name>
<feature type="transmembrane region" description="Helical" evidence="1">
    <location>
        <begin position="177"/>
        <end position="193"/>
    </location>
</feature>
<dbReference type="Proteomes" id="UP000033497">
    <property type="component" value="Unassembled WGS sequence"/>
</dbReference>
<feature type="transmembrane region" description="Helical" evidence="1">
    <location>
        <begin position="115"/>
        <end position="135"/>
    </location>
</feature>
<feature type="transmembrane region" description="Helical" evidence="1">
    <location>
        <begin position="62"/>
        <end position="84"/>
    </location>
</feature>
<dbReference type="EMBL" id="JSVU01000003">
    <property type="protein sequence ID" value="KJJ38847.1"/>
    <property type="molecule type" value="Genomic_DNA"/>
</dbReference>
<accession>A0ABR5DJB7</accession>
<evidence type="ECO:0000256" key="1">
    <source>
        <dbReference type="SAM" id="Phobius"/>
    </source>
</evidence>
<evidence type="ECO:0000313" key="2">
    <source>
        <dbReference type="EMBL" id="KJJ38847.1"/>
    </source>
</evidence>
<comment type="caution">
    <text evidence="2">The sequence shown here is derived from an EMBL/GenBank/DDBJ whole genome shotgun (WGS) entry which is preliminary data.</text>
</comment>
<feature type="transmembrane region" description="Helical" evidence="1">
    <location>
        <begin position="32"/>
        <end position="50"/>
    </location>
</feature>
<feature type="transmembrane region" description="Helical" evidence="1">
    <location>
        <begin position="221"/>
        <end position="237"/>
    </location>
</feature>
<keyword evidence="3" id="KW-1185">Reference proteome</keyword>
<feature type="transmembrane region" description="Helical" evidence="1">
    <location>
        <begin position="90"/>
        <end position="108"/>
    </location>
</feature>